<dbReference type="OrthoDB" id="10020554at2759"/>
<keyword evidence="5 11" id="KW-1133">Transmembrane helix</keyword>
<evidence type="ECO:0000256" key="5">
    <source>
        <dbReference type="ARBA" id="ARBA00022989"/>
    </source>
</evidence>
<keyword evidence="6" id="KW-0443">Lipid metabolism</keyword>
<keyword evidence="9" id="KW-1208">Phospholipid metabolism</keyword>
<dbReference type="InterPro" id="IPR043130">
    <property type="entry name" value="CDP-OH_PTrfase_TM_dom"/>
</dbReference>
<accession>A0A6G1I761</accession>
<feature type="transmembrane region" description="Helical" evidence="11">
    <location>
        <begin position="315"/>
        <end position="337"/>
    </location>
</feature>
<dbReference type="Gene3D" id="1.20.120.1760">
    <property type="match status" value="1"/>
</dbReference>
<dbReference type="InterPro" id="IPR000462">
    <property type="entry name" value="CDP-OH_P_trans"/>
</dbReference>
<keyword evidence="3 10" id="KW-0808">Transferase</keyword>
<gene>
    <name evidence="12" type="ORF">EJ06DRAFT_503158</name>
</gene>
<name>A0A6G1I761_9PEZI</name>
<evidence type="ECO:0000256" key="1">
    <source>
        <dbReference type="ARBA" id="ARBA00004141"/>
    </source>
</evidence>
<dbReference type="PANTHER" id="PTHR14269">
    <property type="entry name" value="CDP-DIACYLGLYCEROL--GLYCEROL-3-PHOSPHATE 3-PHOSPHATIDYLTRANSFERASE-RELATED"/>
    <property type="match status" value="1"/>
</dbReference>
<dbReference type="GO" id="GO:0032049">
    <property type="term" value="P:cardiolipin biosynthetic process"/>
    <property type="evidence" value="ECO:0007669"/>
    <property type="project" value="TreeGrafter"/>
</dbReference>
<evidence type="ECO:0000256" key="9">
    <source>
        <dbReference type="ARBA" id="ARBA00023264"/>
    </source>
</evidence>
<keyword evidence="13" id="KW-1185">Reference proteome</keyword>
<feature type="transmembrane region" description="Helical" evidence="11">
    <location>
        <begin position="174"/>
        <end position="197"/>
    </location>
</feature>
<evidence type="ECO:0000256" key="3">
    <source>
        <dbReference type="ARBA" id="ARBA00022679"/>
    </source>
</evidence>
<dbReference type="InterPro" id="IPR048254">
    <property type="entry name" value="CDP_ALCOHOL_P_TRANSF_CS"/>
</dbReference>
<dbReference type="FunFam" id="1.20.120.1760:FF:000017">
    <property type="entry name" value="Phosphatidyl synthase"/>
    <property type="match status" value="1"/>
</dbReference>
<feature type="transmembrane region" description="Helical" evidence="11">
    <location>
        <begin position="245"/>
        <end position="266"/>
    </location>
</feature>
<feature type="transmembrane region" description="Helical" evidence="11">
    <location>
        <begin position="273"/>
        <end position="295"/>
    </location>
</feature>
<keyword evidence="4 11" id="KW-0812">Transmembrane</keyword>
<sequence>MHPLIALSARECACGPGAVGVGWRIRVGSLRGLRGAERRWMGFGGRMWSEKVLFRPIASNVSSRFVTNNTRSHLTPLSLSSPILHRHLATLPPTPPPITTKHENIYTIPNALTVSRILAAPLVGYFVLHDQHTLAFSLFAYAGITDLIDGWMARRYHLQTVVGSVMDPMADKMLMTILVGCLAAKGALPLSLAILILGRDASLAIAALYYRYASLPPPKTFTRYWDFSLPSAEVHPTAVSKANTFLQLVLVGACTAAPLIAELGWLDAGTVRGVVLGLGSVVAGTTVWSGVSYVFNPSAVKILGTDRELIRKQGFRGRMILGSCMALCAVAAGVVGVREMGKEEGGKEEEEKRTS</sequence>
<dbReference type="GO" id="GO:0005739">
    <property type="term" value="C:mitochondrion"/>
    <property type="evidence" value="ECO:0007669"/>
    <property type="project" value="TreeGrafter"/>
</dbReference>
<protein>
    <submittedName>
        <fullName evidence="12">Uncharacterized protein</fullName>
    </submittedName>
</protein>
<evidence type="ECO:0000256" key="11">
    <source>
        <dbReference type="SAM" id="Phobius"/>
    </source>
</evidence>
<evidence type="ECO:0000256" key="8">
    <source>
        <dbReference type="ARBA" id="ARBA00023209"/>
    </source>
</evidence>
<evidence type="ECO:0000256" key="7">
    <source>
        <dbReference type="ARBA" id="ARBA00023136"/>
    </source>
</evidence>
<organism evidence="12 13">
    <name type="scientific">Trichodelitschia bisporula</name>
    <dbReference type="NCBI Taxonomy" id="703511"/>
    <lineage>
        <taxon>Eukaryota</taxon>
        <taxon>Fungi</taxon>
        <taxon>Dikarya</taxon>
        <taxon>Ascomycota</taxon>
        <taxon>Pezizomycotina</taxon>
        <taxon>Dothideomycetes</taxon>
        <taxon>Dothideomycetes incertae sedis</taxon>
        <taxon>Phaeotrichales</taxon>
        <taxon>Phaeotrichaceae</taxon>
        <taxon>Trichodelitschia</taxon>
    </lineage>
</organism>
<keyword evidence="2" id="KW-0444">Lipid biosynthesis</keyword>
<comment type="similarity">
    <text evidence="10">Belongs to the CDP-alcohol phosphatidyltransferase class-I family.</text>
</comment>
<dbReference type="InterPro" id="IPR050324">
    <property type="entry name" value="CDP-alcohol_PTase-I"/>
</dbReference>
<reference evidence="12" key="1">
    <citation type="journal article" date="2020" name="Stud. Mycol.">
        <title>101 Dothideomycetes genomes: a test case for predicting lifestyles and emergence of pathogens.</title>
        <authorList>
            <person name="Haridas S."/>
            <person name="Albert R."/>
            <person name="Binder M."/>
            <person name="Bloem J."/>
            <person name="Labutti K."/>
            <person name="Salamov A."/>
            <person name="Andreopoulos B."/>
            <person name="Baker S."/>
            <person name="Barry K."/>
            <person name="Bills G."/>
            <person name="Bluhm B."/>
            <person name="Cannon C."/>
            <person name="Castanera R."/>
            <person name="Culley D."/>
            <person name="Daum C."/>
            <person name="Ezra D."/>
            <person name="Gonzalez J."/>
            <person name="Henrissat B."/>
            <person name="Kuo A."/>
            <person name="Liang C."/>
            <person name="Lipzen A."/>
            <person name="Lutzoni F."/>
            <person name="Magnuson J."/>
            <person name="Mondo S."/>
            <person name="Nolan M."/>
            <person name="Ohm R."/>
            <person name="Pangilinan J."/>
            <person name="Park H.-J."/>
            <person name="Ramirez L."/>
            <person name="Alfaro M."/>
            <person name="Sun H."/>
            <person name="Tritt A."/>
            <person name="Yoshinaga Y."/>
            <person name="Zwiers L.-H."/>
            <person name="Turgeon B."/>
            <person name="Goodwin S."/>
            <person name="Spatafora J."/>
            <person name="Crous P."/>
            <person name="Grigoriev I."/>
        </authorList>
    </citation>
    <scope>NUCLEOTIDE SEQUENCE</scope>
    <source>
        <strain evidence="12">CBS 262.69</strain>
    </source>
</reference>
<keyword evidence="8" id="KW-0594">Phospholipid biosynthesis</keyword>
<dbReference type="AlphaFoldDB" id="A0A6G1I761"/>
<dbReference type="PANTHER" id="PTHR14269:SF60">
    <property type="entry name" value="CARDIOLIPIN SYNTHASE (CMP-FORMING)"/>
    <property type="match status" value="1"/>
</dbReference>
<keyword evidence="7 11" id="KW-0472">Membrane</keyword>
<evidence type="ECO:0000256" key="10">
    <source>
        <dbReference type="RuleBase" id="RU003750"/>
    </source>
</evidence>
<dbReference type="PROSITE" id="PS00379">
    <property type="entry name" value="CDP_ALCOHOL_P_TRANSF"/>
    <property type="match status" value="1"/>
</dbReference>
<dbReference type="Pfam" id="PF01066">
    <property type="entry name" value="CDP-OH_P_transf"/>
    <property type="match status" value="1"/>
</dbReference>
<proteinExistence type="inferred from homology"/>
<dbReference type="Proteomes" id="UP000799640">
    <property type="component" value="Unassembled WGS sequence"/>
</dbReference>
<evidence type="ECO:0000313" key="13">
    <source>
        <dbReference type="Proteomes" id="UP000799640"/>
    </source>
</evidence>
<evidence type="ECO:0000313" key="12">
    <source>
        <dbReference type="EMBL" id="KAF2404143.1"/>
    </source>
</evidence>
<dbReference type="EMBL" id="ML996688">
    <property type="protein sequence ID" value="KAF2404143.1"/>
    <property type="molecule type" value="Genomic_DNA"/>
</dbReference>
<evidence type="ECO:0000256" key="2">
    <source>
        <dbReference type="ARBA" id="ARBA00022516"/>
    </source>
</evidence>
<evidence type="ECO:0000256" key="4">
    <source>
        <dbReference type="ARBA" id="ARBA00022692"/>
    </source>
</evidence>
<dbReference type="GO" id="GO:0016020">
    <property type="term" value="C:membrane"/>
    <property type="evidence" value="ECO:0007669"/>
    <property type="project" value="UniProtKB-SubCell"/>
</dbReference>
<comment type="subcellular location">
    <subcellularLocation>
        <location evidence="1">Membrane</location>
        <topology evidence="1">Multi-pass membrane protein</topology>
    </subcellularLocation>
</comment>
<evidence type="ECO:0000256" key="6">
    <source>
        <dbReference type="ARBA" id="ARBA00023098"/>
    </source>
</evidence>
<dbReference type="GO" id="GO:0043337">
    <property type="term" value="F:cardiolipin synthase (CMP-forming)"/>
    <property type="evidence" value="ECO:0007669"/>
    <property type="project" value="TreeGrafter"/>
</dbReference>